<dbReference type="AlphaFoldDB" id="X0WV54"/>
<dbReference type="EMBL" id="BARS01034911">
    <property type="protein sequence ID" value="GAG27072.1"/>
    <property type="molecule type" value="Genomic_DNA"/>
</dbReference>
<comment type="caution">
    <text evidence="1">The sequence shown here is derived from an EMBL/GenBank/DDBJ whole genome shotgun (WGS) entry which is preliminary data.</text>
</comment>
<proteinExistence type="predicted"/>
<gene>
    <name evidence="1" type="ORF">S01H1_53875</name>
</gene>
<feature type="non-terminal residue" evidence="1">
    <location>
        <position position="189"/>
    </location>
</feature>
<reference evidence="1" key="1">
    <citation type="journal article" date="2014" name="Front. Microbiol.">
        <title>High frequency of phylogenetically diverse reductive dehalogenase-homologous genes in deep subseafloor sedimentary metagenomes.</title>
        <authorList>
            <person name="Kawai M."/>
            <person name="Futagami T."/>
            <person name="Toyoda A."/>
            <person name="Takaki Y."/>
            <person name="Nishi S."/>
            <person name="Hori S."/>
            <person name="Arai W."/>
            <person name="Tsubouchi T."/>
            <person name="Morono Y."/>
            <person name="Uchiyama I."/>
            <person name="Ito T."/>
            <person name="Fujiyama A."/>
            <person name="Inagaki F."/>
            <person name="Takami H."/>
        </authorList>
    </citation>
    <scope>NUCLEOTIDE SEQUENCE</scope>
    <source>
        <strain evidence="1">Expedition CK06-06</strain>
    </source>
</reference>
<protein>
    <submittedName>
        <fullName evidence="1">Uncharacterized protein</fullName>
    </submittedName>
</protein>
<accession>X0WV54</accession>
<evidence type="ECO:0000313" key="1">
    <source>
        <dbReference type="EMBL" id="GAG27072.1"/>
    </source>
</evidence>
<name>X0WV54_9ZZZZ</name>
<sequence length="189" mass="20560">MPKGNRLSNIEIDEVSFVDRPADPNAKVSFFKRDSEEDIEKKLKLAGGSGPREFTVEMREALATRGKALGDGSFPIPDKDALRRAVLSFGRAGPGKQAQVRAHIIRRAKALGAMTMLPAEWQITKEESAMSKKGFLHGLATRLGLNVDDETSLDDLDTAIGMMTDTAYEDVAKAIVAGKESDSYDDDDS</sequence>
<organism evidence="1">
    <name type="scientific">marine sediment metagenome</name>
    <dbReference type="NCBI Taxonomy" id="412755"/>
    <lineage>
        <taxon>unclassified sequences</taxon>
        <taxon>metagenomes</taxon>
        <taxon>ecological metagenomes</taxon>
    </lineage>
</organism>